<keyword evidence="6" id="KW-0564">Palmitate</keyword>
<protein>
    <submittedName>
        <fullName evidence="10">Uncharacterized protein</fullName>
    </submittedName>
</protein>
<dbReference type="GO" id="GO:0016020">
    <property type="term" value="C:membrane"/>
    <property type="evidence" value="ECO:0007669"/>
    <property type="project" value="UniProtKB-SubCell"/>
</dbReference>
<evidence type="ECO:0000256" key="2">
    <source>
        <dbReference type="ARBA" id="ARBA00007886"/>
    </source>
</evidence>
<evidence type="ECO:0000259" key="8">
    <source>
        <dbReference type="Pfam" id="PF05504"/>
    </source>
</evidence>
<proteinExistence type="inferred from homology"/>
<dbReference type="PANTHER" id="PTHR35789:SF1">
    <property type="entry name" value="SPORE GERMINATION PROTEIN B3"/>
    <property type="match status" value="1"/>
</dbReference>
<dbReference type="Proteomes" id="UP000886847">
    <property type="component" value="Unassembled WGS sequence"/>
</dbReference>
<evidence type="ECO:0000256" key="7">
    <source>
        <dbReference type="ARBA" id="ARBA00023288"/>
    </source>
</evidence>
<reference evidence="10" key="1">
    <citation type="journal article" date="2021" name="PeerJ">
        <title>Extensive microbial diversity within the chicken gut microbiome revealed by metagenomics and culture.</title>
        <authorList>
            <person name="Gilroy R."/>
            <person name="Ravi A."/>
            <person name="Getino M."/>
            <person name="Pursley I."/>
            <person name="Horton D.L."/>
            <person name="Alikhan N.F."/>
            <person name="Baker D."/>
            <person name="Gharbi K."/>
            <person name="Hall N."/>
            <person name="Watson M."/>
            <person name="Adriaenssens E.M."/>
            <person name="Foster-Nyarko E."/>
            <person name="Jarju S."/>
            <person name="Secka A."/>
            <person name="Antonio M."/>
            <person name="Oren A."/>
            <person name="Chaudhuri R.R."/>
            <person name="La Ragione R."/>
            <person name="Hildebrand F."/>
            <person name="Pallen M.J."/>
        </authorList>
    </citation>
    <scope>NUCLEOTIDE SEQUENCE</scope>
    <source>
        <strain evidence="10">2189</strain>
    </source>
</reference>
<evidence type="ECO:0000313" key="11">
    <source>
        <dbReference type="Proteomes" id="UP000886847"/>
    </source>
</evidence>
<sequence length="509" mass="52636">MDRTNKRVRGRGAGMSKFWQRAFVFAAAFLLLLFASNDFGLIDIQKTAIVLALGVDASAQEGLLDVTAQIGSADANGAAQASNITIEGVSTVGEAIARLNRRTGWYPTFVHCRLLLLGGQTAERDVFGILDYFLRSEYIEDSCLVALCAGRAQAALEAGAPGGELTANAIAKVFSGEAQKTGLVSAVSLREFAKGYYGAGASGRLPYLTLLQEAESGPPQGSGQGAASASGSDFASAAASVSASGLDSAAASAAALEGDVFVSASEGENFVSASGGAQPSGALAEGKKGVLTPCASSSGGQGDSGIGADMLSSTNGNKEWLTPCAAGGRQGDSGAGGQEVFDVSQTALFAGGKKVGMLRASETLAVNLAEISTDFAYAAVRVQEEGAEVVYQLKVRIEGKKKKLRIEGGVPVLSVRVRALAQVIDAARPAGLVEVAESAIVPAHVLRAAEEQYRAAFLSAAERAHAAGCDLFSLHEKLRRHFPRQRQALAAQLLEKARIVCDVRFDTLR</sequence>
<evidence type="ECO:0000256" key="1">
    <source>
        <dbReference type="ARBA" id="ARBA00004635"/>
    </source>
</evidence>
<evidence type="ECO:0000256" key="6">
    <source>
        <dbReference type="ARBA" id="ARBA00023139"/>
    </source>
</evidence>
<dbReference type="Pfam" id="PF25198">
    <property type="entry name" value="Spore_GerAC_N"/>
    <property type="match status" value="1"/>
</dbReference>
<dbReference type="PANTHER" id="PTHR35789">
    <property type="entry name" value="SPORE GERMINATION PROTEIN B3"/>
    <property type="match status" value="1"/>
</dbReference>
<reference evidence="10" key="2">
    <citation type="submission" date="2021-04" db="EMBL/GenBank/DDBJ databases">
        <authorList>
            <person name="Gilroy R."/>
        </authorList>
    </citation>
    <scope>NUCLEOTIDE SEQUENCE</scope>
    <source>
        <strain evidence="10">2189</strain>
    </source>
</reference>
<dbReference type="InterPro" id="IPR046953">
    <property type="entry name" value="Spore_GerAC-like_C"/>
</dbReference>
<comment type="caution">
    <text evidence="10">The sequence shown here is derived from an EMBL/GenBank/DDBJ whole genome shotgun (WGS) entry which is preliminary data.</text>
</comment>
<comment type="similarity">
    <text evidence="2">Belongs to the GerABKC lipoprotein family.</text>
</comment>
<keyword evidence="5" id="KW-0472">Membrane</keyword>
<feature type="domain" description="Spore germination protein N-terminal" evidence="9">
    <location>
        <begin position="43"/>
        <end position="209"/>
    </location>
</feature>
<dbReference type="GO" id="GO:0009847">
    <property type="term" value="P:spore germination"/>
    <property type="evidence" value="ECO:0007669"/>
    <property type="project" value="InterPro"/>
</dbReference>
<organism evidence="10 11">
    <name type="scientific">Candidatus Borkfalkia faecavium</name>
    <dbReference type="NCBI Taxonomy" id="2838508"/>
    <lineage>
        <taxon>Bacteria</taxon>
        <taxon>Bacillati</taxon>
        <taxon>Bacillota</taxon>
        <taxon>Clostridia</taxon>
        <taxon>Christensenellales</taxon>
        <taxon>Christensenellaceae</taxon>
        <taxon>Candidatus Borkfalkia</taxon>
    </lineage>
</organism>
<feature type="domain" description="Spore germination GerAC-like C-terminal" evidence="8">
    <location>
        <begin position="345"/>
        <end position="491"/>
    </location>
</feature>
<evidence type="ECO:0000313" key="10">
    <source>
        <dbReference type="EMBL" id="HIX50975.1"/>
    </source>
</evidence>
<comment type="subcellular location">
    <subcellularLocation>
        <location evidence="1">Membrane</location>
        <topology evidence="1">Lipid-anchor</topology>
    </subcellularLocation>
</comment>
<evidence type="ECO:0000256" key="3">
    <source>
        <dbReference type="ARBA" id="ARBA00022544"/>
    </source>
</evidence>
<accession>A0A9D1W1J4</accession>
<dbReference type="AlphaFoldDB" id="A0A9D1W1J4"/>
<keyword evidence="7" id="KW-0449">Lipoprotein</keyword>
<keyword evidence="4" id="KW-0732">Signal</keyword>
<evidence type="ECO:0000259" key="9">
    <source>
        <dbReference type="Pfam" id="PF25198"/>
    </source>
</evidence>
<gene>
    <name evidence="10" type="ORF">H9851_06845</name>
</gene>
<keyword evidence="3" id="KW-0309">Germination</keyword>
<evidence type="ECO:0000256" key="4">
    <source>
        <dbReference type="ARBA" id="ARBA00022729"/>
    </source>
</evidence>
<dbReference type="InterPro" id="IPR057336">
    <property type="entry name" value="GerAC_N"/>
</dbReference>
<dbReference type="InterPro" id="IPR008844">
    <property type="entry name" value="Spore_GerAC-like"/>
</dbReference>
<evidence type="ECO:0000256" key="5">
    <source>
        <dbReference type="ARBA" id="ARBA00023136"/>
    </source>
</evidence>
<dbReference type="Pfam" id="PF05504">
    <property type="entry name" value="Spore_GerAC"/>
    <property type="match status" value="1"/>
</dbReference>
<name>A0A9D1W1J4_9FIRM</name>
<dbReference type="EMBL" id="DXEW01000033">
    <property type="protein sequence ID" value="HIX50975.1"/>
    <property type="molecule type" value="Genomic_DNA"/>
</dbReference>